<dbReference type="GeneID" id="8249291"/>
<accession>C1EI40</accession>
<dbReference type="FunCoup" id="C1EI40">
    <property type="interactions" value="37"/>
</dbReference>
<name>C1EI40_MICCC</name>
<dbReference type="eggNOG" id="ENOG502S01Q">
    <property type="taxonomic scope" value="Eukaryota"/>
</dbReference>
<dbReference type="PANTHER" id="PTHR35548:SF1">
    <property type="entry name" value="EXPRESSED PROTEIN"/>
    <property type="match status" value="1"/>
</dbReference>
<dbReference type="KEGG" id="mis:MICPUN_64442"/>
<gene>
    <name evidence="1" type="ORF">MICPUN_64442</name>
</gene>
<dbReference type="Proteomes" id="UP000002009">
    <property type="component" value="Chromosome 15"/>
</dbReference>
<evidence type="ECO:0000313" key="2">
    <source>
        <dbReference type="Proteomes" id="UP000002009"/>
    </source>
</evidence>
<dbReference type="PANTHER" id="PTHR35548">
    <property type="entry name" value="EXPRESSED PROTEIN"/>
    <property type="match status" value="1"/>
</dbReference>
<dbReference type="STRING" id="296587.C1EI40"/>
<dbReference type="InterPro" id="IPR038934">
    <property type="entry name" value="At5g64816-like"/>
</dbReference>
<dbReference type="RefSeq" id="XP_002506359.1">
    <property type="nucleotide sequence ID" value="XM_002506313.1"/>
</dbReference>
<proteinExistence type="predicted"/>
<sequence>MVQPVMIAGPVGLGVLVLQRTFRRKKGAREEDGRRREGEGDETSFACERVCASDRLIKRLGYLSKDPTPNSCVTVCGSSGIDACTEACQRCVCSLPHTVPAWQDQCNKRCTQECLRGRT</sequence>
<dbReference type="OMA" id="RIRRNHA"/>
<keyword evidence="2" id="KW-1185">Reference proteome</keyword>
<protein>
    <submittedName>
        <fullName evidence="1">Uncharacterized protein</fullName>
    </submittedName>
</protein>
<dbReference type="OrthoDB" id="1875050at2759"/>
<dbReference type="InParanoid" id="C1EI40"/>
<evidence type="ECO:0000313" key="1">
    <source>
        <dbReference type="EMBL" id="ACO67617.1"/>
    </source>
</evidence>
<dbReference type="AlphaFoldDB" id="C1EI40"/>
<organism evidence="1 2">
    <name type="scientific">Micromonas commoda (strain RCC299 / NOUM17 / CCMP2709)</name>
    <name type="common">Picoplanktonic green alga</name>
    <dbReference type="NCBI Taxonomy" id="296587"/>
    <lineage>
        <taxon>Eukaryota</taxon>
        <taxon>Viridiplantae</taxon>
        <taxon>Chlorophyta</taxon>
        <taxon>Mamiellophyceae</taxon>
        <taxon>Mamiellales</taxon>
        <taxon>Mamiellaceae</taxon>
        <taxon>Micromonas</taxon>
    </lineage>
</organism>
<reference evidence="1 2" key="1">
    <citation type="journal article" date="2009" name="Science">
        <title>Green evolution and dynamic adaptations revealed by genomes of the marine picoeukaryotes Micromonas.</title>
        <authorList>
            <person name="Worden A.Z."/>
            <person name="Lee J.H."/>
            <person name="Mock T."/>
            <person name="Rouze P."/>
            <person name="Simmons M.P."/>
            <person name="Aerts A.L."/>
            <person name="Allen A.E."/>
            <person name="Cuvelier M.L."/>
            <person name="Derelle E."/>
            <person name="Everett M.V."/>
            <person name="Foulon E."/>
            <person name="Grimwood J."/>
            <person name="Gundlach H."/>
            <person name="Henrissat B."/>
            <person name="Napoli C."/>
            <person name="McDonald S.M."/>
            <person name="Parker M.S."/>
            <person name="Rombauts S."/>
            <person name="Salamov A."/>
            <person name="Von Dassow P."/>
            <person name="Badger J.H."/>
            <person name="Coutinho P.M."/>
            <person name="Demir E."/>
            <person name="Dubchak I."/>
            <person name="Gentemann C."/>
            <person name="Eikrem W."/>
            <person name="Gready J.E."/>
            <person name="John U."/>
            <person name="Lanier W."/>
            <person name="Lindquist E.A."/>
            <person name="Lucas S."/>
            <person name="Mayer K.F."/>
            <person name="Moreau H."/>
            <person name="Not F."/>
            <person name="Otillar R."/>
            <person name="Panaud O."/>
            <person name="Pangilinan J."/>
            <person name="Paulsen I."/>
            <person name="Piegu B."/>
            <person name="Poliakov A."/>
            <person name="Robbens S."/>
            <person name="Schmutz J."/>
            <person name="Toulza E."/>
            <person name="Wyss T."/>
            <person name="Zelensky A."/>
            <person name="Zhou K."/>
            <person name="Armbrust E.V."/>
            <person name="Bhattacharya D."/>
            <person name="Goodenough U.W."/>
            <person name="Van de Peer Y."/>
            <person name="Grigoriev I.V."/>
        </authorList>
    </citation>
    <scope>NUCLEOTIDE SEQUENCE [LARGE SCALE GENOMIC DNA]</scope>
    <source>
        <strain evidence="2">RCC299 / NOUM17</strain>
    </source>
</reference>
<dbReference type="EMBL" id="CP001333">
    <property type="protein sequence ID" value="ACO67617.1"/>
    <property type="molecule type" value="Genomic_DNA"/>
</dbReference>